<comment type="caution">
    <text evidence="20">The sequence shown here is derived from an EMBL/GenBank/DDBJ whole genome shotgun (WGS) entry which is preliminary data.</text>
</comment>
<evidence type="ECO:0000256" key="8">
    <source>
        <dbReference type="ARBA" id="ARBA00022793"/>
    </source>
</evidence>
<dbReference type="EMBL" id="SDIL01000112">
    <property type="protein sequence ID" value="RXK36024.1"/>
    <property type="molecule type" value="Genomic_DNA"/>
</dbReference>
<dbReference type="InterPro" id="IPR013798">
    <property type="entry name" value="Indole-3-glycerol_P_synth_dom"/>
</dbReference>
<proteinExistence type="inferred from homology"/>
<evidence type="ECO:0000256" key="1">
    <source>
        <dbReference type="ARBA" id="ARBA00001164"/>
    </source>
</evidence>
<sequence length="760" mass="82510">MGYTLVIDNYDSFTWNIYADIATLGGNPLVRRNDKITIQDIETMYKAGDLDRIVISPGPGHPRTDSGISRDVIRWGMGKVPILGVCMGLECLVDVMGGEITYAGEIKHGKTSLVDHDGLGIFKDLPPLLSSTRYHSLSAHLLSLPKDLQVSATTQESGVIMAVRHRSLCVEAVQYHPESCMSEGGRGLMSNFIKMKGGYWGEENVWCGVSMENEIELNDPSNFEKSLNGHNNGLINGGPSIPTILNQIKSQRLLDIQSSSSLPHSTQSILSTSLALHTAPPLINFLNRITSTPHTAVMAEIKRASPSKGDIAPNTSAPAQALKYALVGASVISVLTEPKWFKGSLIDMLDVRRAIDSLPNRPAVLRKDFILSTYMIDEARLHGADTVLLIVAMLDPTLLKELYDYSVSLGMEPLVEVNNPSELSIALGIGAKVIGVNNRNLHDFNVDMETTSRVNAALEGRQVVLCALSGISSRNDVEKYVQEGVRAVLVGESLMRAENPQTFLRDLVGLPPLQSKTTYKPLVKICGIRTLSDAQMAVEAGADMIGIILASGYKRTISLSIARDISNYVHSISSKQQRISLTSPSSPETWFSTKARYLQSRRKPLLVGVFKDQPLEVILETVEEIGLDIVQLHGSEPQEWSKFIPVPVIKAFHISANGEVAGGQVDRPGENDYILLDAGNGEGKTFPWDHARDLIGRGEVGMGKEGKLPVILAGGLTSDNVEEALRQAGNVLAVDVSSGVELGEGKDEQRVRAFIKAVKG</sequence>
<dbReference type="PANTHER" id="PTHR22854:SF2">
    <property type="entry name" value="INDOLE-3-GLYCEROL-PHOSPHATE SYNTHASE"/>
    <property type="match status" value="1"/>
</dbReference>
<dbReference type="UniPathway" id="UPA00035">
    <property type="reaction ID" value="UER00040"/>
</dbReference>
<gene>
    <name evidence="20" type="ORF">M231_06738</name>
</gene>
<dbReference type="SUPFAM" id="SSF51366">
    <property type="entry name" value="Ribulose-phoshate binding barrel"/>
    <property type="match status" value="2"/>
</dbReference>
<dbReference type="HAMAP" id="MF_00135">
    <property type="entry name" value="PRAI"/>
    <property type="match status" value="1"/>
</dbReference>
<dbReference type="Pfam" id="PF00117">
    <property type="entry name" value="GATase"/>
    <property type="match status" value="1"/>
</dbReference>
<dbReference type="SUPFAM" id="SSF52317">
    <property type="entry name" value="Class I glutamine amidotransferase-like"/>
    <property type="match status" value="1"/>
</dbReference>
<dbReference type="CDD" id="cd00331">
    <property type="entry name" value="IGPS"/>
    <property type="match status" value="1"/>
</dbReference>
<evidence type="ECO:0000256" key="7">
    <source>
        <dbReference type="ARBA" id="ARBA00022605"/>
    </source>
</evidence>
<dbReference type="PIRSF" id="PIRSF001382">
    <property type="entry name" value="TrpG-trpC-trpF"/>
    <property type="match status" value="1"/>
</dbReference>
<dbReference type="InterPro" id="IPR001240">
    <property type="entry name" value="PRAI_dom"/>
</dbReference>
<dbReference type="PRINTS" id="PR00097">
    <property type="entry name" value="ANTSNTHASEII"/>
</dbReference>
<evidence type="ECO:0000256" key="9">
    <source>
        <dbReference type="ARBA" id="ARBA00022822"/>
    </source>
</evidence>
<feature type="domain" description="Indole-3-glycerol phosphate synthase" evidence="18">
    <location>
        <begin position="247"/>
        <end position="507"/>
    </location>
</feature>
<dbReference type="PRINTS" id="PR00096">
    <property type="entry name" value="GATASE"/>
</dbReference>
<dbReference type="FunFam" id="3.40.50.880:FF:000031">
    <property type="entry name" value="Multifunctional tryptophan biosynthesis protein"/>
    <property type="match status" value="1"/>
</dbReference>
<evidence type="ECO:0000256" key="14">
    <source>
        <dbReference type="ARBA" id="ARBA00023268"/>
    </source>
</evidence>
<keyword evidence="7 16" id="KW-0028">Amino-acid biosynthesis</keyword>
<evidence type="ECO:0000259" key="18">
    <source>
        <dbReference type="Pfam" id="PF00218"/>
    </source>
</evidence>
<protein>
    <recommendedName>
        <fullName evidence="16">Multifunctional tryptophan biosynthesis protein</fullName>
    </recommendedName>
    <domain>
        <recommendedName>
            <fullName evidence="16">Anthranilate synthase component 2</fullName>
            <shortName evidence="16">AS</shortName>
            <ecNumber evidence="16">4.1.3.27</ecNumber>
        </recommendedName>
        <alternativeName>
            <fullName evidence="16">Anthranilate synthase, glutamine amidotransferase component</fullName>
        </alternativeName>
    </domain>
    <domain>
        <recommendedName>
            <fullName evidence="16">Indole-3-glycerol phosphate synthase</fullName>
            <shortName evidence="16">IGPS</shortName>
            <ecNumber evidence="16">4.1.1.48</ecNumber>
        </recommendedName>
    </domain>
    <domain>
        <recommendedName>
            <fullName evidence="16">N-(5'-phosphoribosyl)anthranilate isomerase</fullName>
            <shortName evidence="16">PRAI</shortName>
            <ecNumber evidence="16">5.3.1.24</ecNumber>
        </recommendedName>
    </domain>
</protein>
<dbReference type="InterPro" id="IPR013785">
    <property type="entry name" value="Aldolase_TIM"/>
</dbReference>
<dbReference type="Gene3D" id="3.20.20.70">
    <property type="entry name" value="Aldolase class I"/>
    <property type="match status" value="2"/>
</dbReference>
<evidence type="ECO:0000256" key="10">
    <source>
        <dbReference type="ARBA" id="ARBA00022962"/>
    </source>
</evidence>
<dbReference type="PROSITE" id="PS51273">
    <property type="entry name" value="GATASE_TYPE_1"/>
    <property type="match status" value="1"/>
</dbReference>
<evidence type="ECO:0000256" key="12">
    <source>
        <dbReference type="ARBA" id="ARBA00023235"/>
    </source>
</evidence>
<comment type="catalytic activity">
    <reaction evidence="1 16">
        <text>N-(5-phospho-beta-D-ribosyl)anthranilate = 1-(2-carboxyphenylamino)-1-deoxy-D-ribulose 5-phosphate</text>
        <dbReference type="Rhea" id="RHEA:21540"/>
        <dbReference type="ChEBI" id="CHEBI:18277"/>
        <dbReference type="ChEBI" id="CHEBI:58613"/>
        <dbReference type="EC" id="5.3.1.24"/>
    </reaction>
</comment>
<dbReference type="Pfam" id="PF00218">
    <property type="entry name" value="IGPS"/>
    <property type="match status" value="1"/>
</dbReference>
<comment type="pathway">
    <text evidence="4 16">Amino-acid biosynthesis; L-tryptophan biosynthesis; L-tryptophan from chorismate: step 3/5.</text>
</comment>
<evidence type="ECO:0000259" key="17">
    <source>
        <dbReference type="Pfam" id="PF00117"/>
    </source>
</evidence>
<dbReference type="GO" id="GO:0000162">
    <property type="term" value="P:L-tryptophan biosynthetic process"/>
    <property type="evidence" value="ECO:0007669"/>
    <property type="project" value="UniProtKB-UniRule"/>
</dbReference>
<dbReference type="AlphaFoldDB" id="A0A4Q1BDN0"/>
<dbReference type="PROSITE" id="PS00614">
    <property type="entry name" value="IGPS"/>
    <property type="match status" value="1"/>
</dbReference>
<dbReference type="InterPro" id="IPR001468">
    <property type="entry name" value="Indole-3-GlycerolPSynthase_CS"/>
</dbReference>
<evidence type="ECO:0000313" key="21">
    <source>
        <dbReference type="Proteomes" id="UP000289152"/>
    </source>
</evidence>
<feature type="domain" description="Glutamine amidotransferase" evidence="17">
    <location>
        <begin position="5"/>
        <end position="193"/>
    </location>
</feature>
<evidence type="ECO:0000256" key="4">
    <source>
        <dbReference type="ARBA" id="ARBA00004664"/>
    </source>
</evidence>
<dbReference type="STRING" id="5217.A0A4Q1BDN0"/>
<evidence type="ECO:0000256" key="15">
    <source>
        <dbReference type="ARBA" id="ARBA00047683"/>
    </source>
</evidence>
<dbReference type="EC" id="4.1.3.27" evidence="16"/>
<dbReference type="GO" id="GO:0004425">
    <property type="term" value="F:indole-3-glycerol-phosphate synthase activity"/>
    <property type="evidence" value="ECO:0007669"/>
    <property type="project" value="UniProtKB-UniRule"/>
</dbReference>
<keyword evidence="21" id="KW-1185">Reference proteome</keyword>
<dbReference type="OrthoDB" id="524799at2759"/>
<organism evidence="20 21">
    <name type="scientific">Tremella mesenterica</name>
    <name type="common">Jelly fungus</name>
    <dbReference type="NCBI Taxonomy" id="5217"/>
    <lineage>
        <taxon>Eukaryota</taxon>
        <taxon>Fungi</taxon>
        <taxon>Dikarya</taxon>
        <taxon>Basidiomycota</taxon>
        <taxon>Agaricomycotina</taxon>
        <taxon>Tremellomycetes</taxon>
        <taxon>Tremellales</taxon>
        <taxon>Tremellaceae</taxon>
        <taxon>Tremella</taxon>
    </lineage>
</organism>
<dbReference type="VEuPathDB" id="FungiDB:TREMEDRAFT_43093"/>
<evidence type="ECO:0000313" key="20">
    <source>
        <dbReference type="EMBL" id="RXK36024.1"/>
    </source>
</evidence>
<dbReference type="NCBIfam" id="TIGR00566">
    <property type="entry name" value="trpG_papA"/>
    <property type="match status" value="1"/>
</dbReference>
<dbReference type="InterPro" id="IPR016302">
    <property type="entry name" value="Anthranilate_synth_II"/>
</dbReference>
<dbReference type="InterPro" id="IPR006221">
    <property type="entry name" value="TrpG/PapA_dom"/>
</dbReference>
<dbReference type="FunCoup" id="A0A4Q1BDN0">
    <property type="interactions" value="88"/>
</dbReference>
<name>A0A4Q1BDN0_TREME</name>
<comment type="function">
    <text evidence="3 16">Trifunctional enzyme bearing the Gln amidotransferase (GATase) domain of anthranilate synthase, indole-glycerolphosphate synthase, and phosphoribosylanthranilate isomerase activities.</text>
</comment>
<comment type="catalytic activity">
    <reaction evidence="2 16">
        <text>1-(2-carboxyphenylamino)-1-deoxy-D-ribulose 5-phosphate + H(+) = (1S,2R)-1-C-(indol-3-yl)glycerol 3-phosphate + CO2 + H2O</text>
        <dbReference type="Rhea" id="RHEA:23476"/>
        <dbReference type="ChEBI" id="CHEBI:15377"/>
        <dbReference type="ChEBI" id="CHEBI:15378"/>
        <dbReference type="ChEBI" id="CHEBI:16526"/>
        <dbReference type="ChEBI" id="CHEBI:58613"/>
        <dbReference type="ChEBI" id="CHEBI:58866"/>
        <dbReference type="EC" id="4.1.1.48"/>
    </reaction>
</comment>
<comment type="catalytic activity">
    <reaction evidence="15 16">
        <text>chorismate + L-glutamine = anthranilate + pyruvate + L-glutamate + H(+)</text>
        <dbReference type="Rhea" id="RHEA:21732"/>
        <dbReference type="ChEBI" id="CHEBI:15361"/>
        <dbReference type="ChEBI" id="CHEBI:15378"/>
        <dbReference type="ChEBI" id="CHEBI:16567"/>
        <dbReference type="ChEBI" id="CHEBI:29748"/>
        <dbReference type="ChEBI" id="CHEBI:29985"/>
        <dbReference type="ChEBI" id="CHEBI:58359"/>
        <dbReference type="EC" id="4.1.3.27"/>
    </reaction>
</comment>
<dbReference type="InterPro" id="IPR011060">
    <property type="entry name" value="RibuloseP-bd_barrel"/>
</dbReference>
<dbReference type="CDD" id="cd00405">
    <property type="entry name" value="PRAI"/>
    <property type="match status" value="1"/>
</dbReference>
<keyword evidence="9 16" id="KW-0822">Tryptophan biosynthesis</keyword>
<dbReference type="EC" id="5.3.1.24" evidence="16"/>
<keyword evidence="11 16" id="KW-0057">Aromatic amino acid biosynthesis</keyword>
<dbReference type="InterPro" id="IPR045186">
    <property type="entry name" value="Indole-3-glycerol_P_synth"/>
</dbReference>
<accession>A0A4Q1BDN0</accession>
<dbReference type="EC" id="4.1.1.48" evidence="16"/>
<dbReference type="CDD" id="cd01743">
    <property type="entry name" value="GATase1_Anthranilate_Synthase"/>
    <property type="match status" value="1"/>
</dbReference>
<evidence type="ECO:0000256" key="2">
    <source>
        <dbReference type="ARBA" id="ARBA00001633"/>
    </source>
</evidence>
<dbReference type="InterPro" id="IPR017926">
    <property type="entry name" value="GATASE"/>
</dbReference>
<feature type="domain" description="N-(5'phosphoribosyl) anthranilate isomerase (PRAI)" evidence="19">
    <location>
        <begin position="563"/>
        <end position="756"/>
    </location>
</feature>
<dbReference type="FunFam" id="3.20.20.70:FF:000136">
    <property type="entry name" value="Multifunctional tryptophan biosynthesis protein"/>
    <property type="match status" value="1"/>
</dbReference>
<evidence type="ECO:0000256" key="5">
    <source>
        <dbReference type="ARBA" id="ARBA00004696"/>
    </source>
</evidence>
<evidence type="ECO:0000256" key="3">
    <source>
        <dbReference type="ARBA" id="ARBA00003272"/>
    </source>
</evidence>
<dbReference type="InParanoid" id="A0A4Q1BDN0"/>
<reference evidence="20 21" key="1">
    <citation type="submission" date="2016-06" db="EMBL/GenBank/DDBJ databases">
        <title>Evolution of pathogenesis and genome organization in the Tremellales.</title>
        <authorList>
            <person name="Cuomo C."/>
            <person name="Litvintseva A."/>
            <person name="Heitman J."/>
            <person name="Chen Y."/>
            <person name="Sun S."/>
            <person name="Springer D."/>
            <person name="Dromer F."/>
            <person name="Young S."/>
            <person name="Zeng Q."/>
            <person name="Chapman S."/>
            <person name="Gujja S."/>
            <person name="Saif S."/>
            <person name="Birren B."/>
        </authorList>
    </citation>
    <scope>NUCLEOTIDE SEQUENCE [LARGE SCALE GENOMIC DNA]</scope>
    <source>
        <strain evidence="20 21">ATCC 28783</strain>
    </source>
</reference>
<comment type="pathway">
    <text evidence="6 16">Amino-acid biosynthesis; L-tryptophan biosynthesis; L-tryptophan from chorismate: step 1/5.</text>
</comment>
<evidence type="ECO:0000256" key="11">
    <source>
        <dbReference type="ARBA" id="ARBA00023141"/>
    </source>
</evidence>
<evidence type="ECO:0000256" key="16">
    <source>
        <dbReference type="PIRNR" id="PIRNR001382"/>
    </source>
</evidence>
<dbReference type="Proteomes" id="UP000289152">
    <property type="component" value="Unassembled WGS sequence"/>
</dbReference>
<dbReference type="Pfam" id="PF00697">
    <property type="entry name" value="PRAI"/>
    <property type="match status" value="1"/>
</dbReference>
<keyword evidence="13 16" id="KW-0456">Lyase</keyword>
<dbReference type="GO" id="GO:0004049">
    <property type="term" value="F:anthranilate synthase activity"/>
    <property type="evidence" value="ECO:0007669"/>
    <property type="project" value="UniProtKB-UniRule"/>
</dbReference>
<keyword evidence="14" id="KW-0511">Multifunctional enzyme</keyword>
<dbReference type="InterPro" id="IPR029062">
    <property type="entry name" value="Class_I_gatase-like"/>
</dbReference>
<evidence type="ECO:0000259" key="19">
    <source>
        <dbReference type="Pfam" id="PF00697"/>
    </source>
</evidence>
<keyword evidence="8 16" id="KW-0210">Decarboxylase</keyword>
<comment type="pathway">
    <text evidence="5 16">Amino-acid biosynthesis; L-tryptophan biosynthesis; L-tryptophan from chorismate: step 4/5.</text>
</comment>
<keyword evidence="12 16" id="KW-0413">Isomerase</keyword>
<evidence type="ECO:0000256" key="6">
    <source>
        <dbReference type="ARBA" id="ARBA00004873"/>
    </source>
</evidence>
<dbReference type="Gene3D" id="3.40.50.880">
    <property type="match status" value="1"/>
</dbReference>
<dbReference type="GO" id="GO:0004640">
    <property type="term" value="F:phosphoribosylanthranilate isomerase activity"/>
    <property type="evidence" value="ECO:0007669"/>
    <property type="project" value="UniProtKB-UniRule"/>
</dbReference>
<keyword evidence="10" id="KW-0315">Glutamine amidotransferase</keyword>
<evidence type="ECO:0000256" key="13">
    <source>
        <dbReference type="ARBA" id="ARBA00023239"/>
    </source>
</evidence>
<dbReference type="PANTHER" id="PTHR22854">
    <property type="entry name" value="TRYPTOPHAN BIOSYNTHESIS PROTEIN"/>
    <property type="match status" value="1"/>
</dbReference>